<dbReference type="InterPro" id="IPR029058">
    <property type="entry name" value="AB_hydrolase_fold"/>
</dbReference>
<dbReference type="PANTHER" id="PTHR22946">
    <property type="entry name" value="DIENELACTONE HYDROLASE DOMAIN-CONTAINING PROTEIN-RELATED"/>
    <property type="match status" value="1"/>
</dbReference>
<keyword evidence="1" id="KW-0378">Hydrolase</keyword>
<dbReference type="InterPro" id="IPR025890">
    <property type="entry name" value="Abhydrolase_bac"/>
</dbReference>
<dbReference type="SUPFAM" id="SSF53474">
    <property type="entry name" value="alpha/beta-Hydrolases"/>
    <property type="match status" value="1"/>
</dbReference>
<dbReference type="EMBL" id="JASNVW010000003">
    <property type="protein sequence ID" value="MDK6028848.1"/>
    <property type="molecule type" value="Genomic_DNA"/>
</dbReference>
<dbReference type="Gene3D" id="3.40.50.1820">
    <property type="entry name" value="alpha/beta hydrolase"/>
    <property type="match status" value="1"/>
</dbReference>
<dbReference type="Pfam" id="PF12715">
    <property type="entry name" value="Abhydrolase_7"/>
    <property type="match status" value="1"/>
</dbReference>
<proteinExistence type="predicted"/>
<dbReference type="AlphaFoldDB" id="A0ABD4Z8F6"/>
<gene>
    <name evidence="1" type="ORF">QPL79_05675</name>
</gene>
<dbReference type="PANTHER" id="PTHR22946:SF0">
    <property type="entry name" value="DIENELACTONE HYDROLASE DOMAIN-CONTAINING PROTEIN"/>
    <property type="match status" value="1"/>
</dbReference>
<accession>A0ABD4Z8F6</accession>
<reference evidence="1 2" key="1">
    <citation type="submission" date="2023-05" db="EMBL/GenBank/DDBJ databases">
        <title>A new hyperthermophilic archaea 'Ignisphaera cupida' sp. nov. and description of the family 'Ignisphaeraceae' fam. nov.</title>
        <authorList>
            <person name="Podosokorskaya O.A."/>
            <person name="Elcheninov A.G."/>
            <person name="Klukina A."/>
            <person name="Merkel A.Y."/>
        </authorList>
    </citation>
    <scope>NUCLEOTIDE SEQUENCE [LARGE SCALE GENOMIC DNA]</scope>
    <source>
        <strain evidence="1 2">4213-co</strain>
    </source>
</reference>
<dbReference type="GO" id="GO:0016787">
    <property type="term" value="F:hydrolase activity"/>
    <property type="evidence" value="ECO:0007669"/>
    <property type="project" value="UniProtKB-KW"/>
</dbReference>
<dbReference type="InterPro" id="IPR050261">
    <property type="entry name" value="FrsA_esterase"/>
</dbReference>
<evidence type="ECO:0000313" key="2">
    <source>
        <dbReference type="Proteomes" id="UP001529235"/>
    </source>
</evidence>
<dbReference type="Proteomes" id="UP001529235">
    <property type="component" value="Unassembled WGS sequence"/>
</dbReference>
<name>A0ABD4Z8F6_9CREN</name>
<sequence>MNIVVDDILNLLSYFEKRYGFHALSWNLNKVSELNVFKEKLRQKLLELLLPNIPVEFRNASIDSSVIYDDVVIEKISYGLPYGGKSEGFFMYPRKRVSEKLPAVLALHDHGGFKYFGKEKIAFVSNEPEILRSYKKSFYGGRSWAFELAKKGFAVLAIDVFLFGSRRIGVVDETSIGDVNEVVKRYNEASYRIENFVAKVLSIIGVSILGLIVYEDLVSLKYLLSRDEVDPNRIGSCGASLGGLRSLLLAALGNNVKCSVVAVAMSTIDEIIKRGIEHAWTLYVPSMLKYFDFPDLALLHAPKPLMIQYCKQDAIFPYEGQLKAHNKILSIYKSLGAEHNYHGVFYEKPHIFDVEMQEDAFSWLSKCLSREDVQ</sequence>
<protein>
    <submittedName>
        <fullName evidence="1">Alpha/beta hydrolase family protein</fullName>
    </submittedName>
</protein>
<dbReference type="RefSeq" id="WP_285273834.1">
    <property type="nucleotide sequence ID" value="NZ_JASNVW010000003.1"/>
</dbReference>
<comment type="caution">
    <text evidence="1">The sequence shown here is derived from an EMBL/GenBank/DDBJ whole genome shotgun (WGS) entry which is preliminary data.</text>
</comment>
<evidence type="ECO:0000313" key="1">
    <source>
        <dbReference type="EMBL" id="MDK6028848.1"/>
    </source>
</evidence>
<keyword evidence="2" id="KW-1185">Reference proteome</keyword>
<organism evidence="1 2">
    <name type="scientific">Ignisphaera cupida</name>
    <dbReference type="NCBI Taxonomy" id="3050454"/>
    <lineage>
        <taxon>Archaea</taxon>
        <taxon>Thermoproteota</taxon>
        <taxon>Thermoprotei</taxon>
        <taxon>Desulfurococcales</taxon>
        <taxon>Desulfurococcaceae</taxon>
        <taxon>Ignisphaera</taxon>
    </lineage>
</organism>